<keyword evidence="2" id="KW-0732">Signal</keyword>
<dbReference type="Gene3D" id="3.50.50.60">
    <property type="entry name" value="FAD/NAD(P)-binding domain"/>
    <property type="match status" value="2"/>
</dbReference>
<dbReference type="SUPFAM" id="SSF51905">
    <property type="entry name" value="FAD/NAD(P)-binding domain"/>
    <property type="match status" value="1"/>
</dbReference>
<evidence type="ECO:0000313" key="6">
    <source>
        <dbReference type="EMBL" id="RED43135.1"/>
    </source>
</evidence>
<name>A0A3D9H0X4_9FLAO</name>
<reference evidence="6 7" key="1">
    <citation type="submission" date="2018-07" db="EMBL/GenBank/DDBJ databases">
        <title>Genomic Encyclopedia of Type Strains, Phase III (KMG-III): the genomes of soil and plant-associated and newly described type strains.</title>
        <authorList>
            <person name="Whitman W."/>
        </authorList>
    </citation>
    <scope>NUCLEOTIDE SEQUENCE [LARGE SCALE GENOMIC DNA]</scope>
    <source>
        <strain evidence="6 7">CECT 7946</strain>
    </source>
</reference>
<dbReference type="InterPro" id="IPR036188">
    <property type="entry name" value="FAD/NAD-bd_sf"/>
</dbReference>
<sequence>MKSHYDVVIVGSGLGGLVSAIILAKEGYSVCVLEKNNQYGGNLQTFVRNKTIFDTGVHYIGGLDKGQNLYQYFKYIDILDEITLKKLDEDGFDLVTFDDDPTEYKHAQSYKKFIEVLTEQFPEEESAIITYCEKLQETCSSFPLYNLKQGKPYYDDTAVFQLQAKPYINSLTKNKKLQAVLAGTNFLYAGDGERTPFYVHALTINSYIESSYRCVNGGSQITKALIKKLKAHGGETYKHHNVVNFGFEDGKITSAICANGKEIKGDLFISNIEPKLTLDLVGKDKFRKSYTNRIDQIESTIAAFSLYIVLKPNSFKYQNKNFYHFKDPDKVWDVHKYTQESWPEGYMVSMAIKKNMDDYGDNLTVMTYMHYDEVKPWVDTFNTVANKNDRGQTYEEFKAEKAEKLIVELEKKFPNIRECIQEIYTSTPLSYRDYIGSNRGSMYGYVKDVNRPMLSYVSPKTKIKNLLFTGQSLNMHGILGVTIGAVMTCSEIIGKDYLLNKVLEANKEQEITENKVQ</sequence>
<dbReference type="Proteomes" id="UP000256980">
    <property type="component" value="Unassembled WGS sequence"/>
</dbReference>
<proteinExistence type="predicted"/>
<organism evidence="6 7">
    <name type="scientific">Winogradskyella eximia</name>
    <dbReference type="NCBI Taxonomy" id="262006"/>
    <lineage>
        <taxon>Bacteria</taxon>
        <taxon>Pseudomonadati</taxon>
        <taxon>Bacteroidota</taxon>
        <taxon>Flavobacteriia</taxon>
        <taxon>Flavobacteriales</taxon>
        <taxon>Flavobacteriaceae</taxon>
        <taxon>Winogradskyella</taxon>
    </lineage>
</organism>
<dbReference type="Pfam" id="PF13450">
    <property type="entry name" value="NAD_binding_8"/>
    <property type="match status" value="1"/>
</dbReference>
<gene>
    <name evidence="6" type="ORF">DFQ10_10647</name>
</gene>
<dbReference type="InterPro" id="IPR052206">
    <property type="entry name" value="Retinol_saturase"/>
</dbReference>
<evidence type="ECO:0000256" key="5">
    <source>
        <dbReference type="ARBA" id="ARBA00023027"/>
    </source>
</evidence>
<keyword evidence="7" id="KW-1185">Reference proteome</keyword>
<dbReference type="OrthoDB" id="9789960at2"/>
<dbReference type="PANTHER" id="PTHR46091">
    <property type="entry name" value="BLR7054 PROTEIN"/>
    <property type="match status" value="1"/>
</dbReference>
<evidence type="ECO:0000256" key="2">
    <source>
        <dbReference type="ARBA" id="ARBA00022729"/>
    </source>
</evidence>
<dbReference type="PANTHER" id="PTHR46091:SF3">
    <property type="entry name" value="AMINE OXIDASE DOMAIN-CONTAINING PROTEIN"/>
    <property type="match status" value="1"/>
</dbReference>
<evidence type="ECO:0000256" key="1">
    <source>
        <dbReference type="ARBA" id="ARBA00022630"/>
    </source>
</evidence>
<dbReference type="RefSeq" id="WP_115817828.1">
    <property type="nucleotide sequence ID" value="NZ_QRDV01000006.1"/>
</dbReference>
<protein>
    <submittedName>
        <fullName evidence="6">Phytoene dehydrogenase-like protein</fullName>
    </submittedName>
</protein>
<keyword evidence="1" id="KW-0285">Flavoprotein</keyword>
<evidence type="ECO:0000256" key="3">
    <source>
        <dbReference type="ARBA" id="ARBA00022827"/>
    </source>
</evidence>
<comment type="caution">
    <text evidence="6">The sequence shown here is derived from an EMBL/GenBank/DDBJ whole genome shotgun (WGS) entry which is preliminary data.</text>
</comment>
<dbReference type="EMBL" id="QRDV01000006">
    <property type="protein sequence ID" value="RED43135.1"/>
    <property type="molecule type" value="Genomic_DNA"/>
</dbReference>
<dbReference type="AlphaFoldDB" id="A0A3D9H0X4"/>
<accession>A0A3D9H0X4</accession>
<evidence type="ECO:0000313" key="7">
    <source>
        <dbReference type="Proteomes" id="UP000256980"/>
    </source>
</evidence>
<evidence type="ECO:0000256" key="4">
    <source>
        <dbReference type="ARBA" id="ARBA00022857"/>
    </source>
</evidence>
<keyword evidence="5" id="KW-0520">NAD</keyword>
<keyword evidence="4" id="KW-0521">NADP</keyword>
<keyword evidence="3" id="KW-0274">FAD</keyword>